<dbReference type="PANTHER" id="PTHR11439">
    <property type="entry name" value="GAG-POL-RELATED RETROTRANSPOSON"/>
    <property type="match status" value="1"/>
</dbReference>
<evidence type="ECO:0000313" key="2">
    <source>
        <dbReference type="EMBL" id="MBW0492096.1"/>
    </source>
</evidence>
<evidence type="ECO:0000313" key="3">
    <source>
        <dbReference type="Proteomes" id="UP000765509"/>
    </source>
</evidence>
<protein>
    <recommendedName>
        <fullName evidence="1">Reverse transcriptase Ty1/copia-type domain-containing protein</fullName>
    </recommendedName>
</protein>
<comment type="caution">
    <text evidence="2">The sequence shown here is derived from an EMBL/GenBank/DDBJ whole genome shotgun (WGS) entry which is preliminary data.</text>
</comment>
<feature type="domain" description="Reverse transcriptase Ty1/copia-type" evidence="1">
    <location>
        <begin position="7"/>
        <end position="80"/>
    </location>
</feature>
<dbReference type="Proteomes" id="UP000765509">
    <property type="component" value="Unassembled WGS sequence"/>
</dbReference>
<sequence length="316" mass="35991">MPIWQYVHVDNIAIFGSDVKSFKDEISTEFEIKDVGMADLILGVKITHDDDFISLDQQHFIEALLRLYSMDKCKPVSTPLPPQAHMGPASEDEMERFKQLKVSYRSAIGSINYLSTATQPDLSYAVSSLSQFLENPGINHWNNFLHVLKYLNGSQDIGLVYSWGSKEEVRAYSDADWGNLVIWKTRKQPTVSISTAEAKYKALCDLTSDLVWFRQRCNECFLLTASRPILVHEDNQSCIQTVEGNSNLNQKRMKHLDIQLHFVKEFVKDSVIKLIYTPTDLMLADFLTKSVNRLYLSQTLDSLGVRRLGEKGGVED</sequence>
<dbReference type="OrthoDB" id="430476at2759"/>
<dbReference type="EMBL" id="AVOT02011430">
    <property type="protein sequence ID" value="MBW0492096.1"/>
    <property type="molecule type" value="Genomic_DNA"/>
</dbReference>
<dbReference type="CDD" id="cd09272">
    <property type="entry name" value="RNase_HI_RT_Ty1"/>
    <property type="match status" value="1"/>
</dbReference>
<dbReference type="AlphaFoldDB" id="A0A9Q3D190"/>
<name>A0A9Q3D190_9BASI</name>
<proteinExistence type="predicted"/>
<evidence type="ECO:0000259" key="1">
    <source>
        <dbReference type="Pfam" id="PF07727"/>
    </source>
</evidence>
<dbReference type="Pfam" id="PF07727">
    <property type="entry name" value="RVT_2"/>
    <property type="match status" value="1"/>
</dbReference>
<dbReference type="InterPro" id="IPR013103">
    <property type="entry name" value="RVT_2"/>
</dbReference>
<accession>A0A9Q3D190</accession>
<gene>
    <name evidence="2" type="ORF">O181_031811</name>
</gene>
<reference evidence="2" key="1">
    <citation type="submission" date="2021-03" db="EMBL/GenBank/DDBJ databases">
        <title>Draft genome sequence of rust myrtle Austropuccinia psidii MF-1, a brazilian biotype.</title>
        <authorList>
            <person name="Quecine M.C."/>
            <person name="Pachon D.M.R."/>
            <person name="Bonatelli M.L."/>
            <person name="Correr F.H."/>
            <person name="Franceschini L.M."/>
            <person name="Leite T.F."/>
            <person name="Margarido G.R.A."/>
            <person name="Almeida C.A."/>
            <person name="Ferrarezi J.A."/>
            <person name="Labate C.A."/>
        </authorList>
    </citation>
    <scope>NUCLEOTIDE SEQUENCE</scope>
    <source>
        <strain evidence="2">MF-1</strain>
    </source>
</reference>
<dbReference type="PANTHER" id="PTHR11439:SF463">
    <property type="entry name" value="REVERSE TRANSCRIPTASE TY1_COPIA-TYPE DOMAIN-CONTAINING PROTEIN"/>
    <property type="match status" value="1"/>
</dbReference>
<organism evidence="2 3">
    <name type="scientific">Austropuccinia psidii MF-1</name>
    <dbReference type="NCBI Taxonomy" id="1389203"/>
    <lineage>
        <taxon>Eukaryota</taxon>
        <taxon>Fungi</taxon>
        <taxon>Dikarya</taxon>
        <taxon>Basidiomycota</taxon>
        <taxon>Pucciniomycotina</taxon>
        <taxon>Pucciniomycetes</taxon>
        <taxon>Pucciniales</taxon>
        <taxon>Sphaerophragmiaceae</taxon>
        <taxon>Austropuccinia</taxon>
    </lineage>
</organism>
<keyword evidence="3" id="KW-1185">Reference proteome</keyword>